<evidence type="ECO:0000313" key="6">
    <source>
        <dbReference type="Proteomes" id="UP000183809"/>
    </source>
</evidence>
<feature type="region of interest" description="Disordered" evidence="3">
    <location>
        <begin position="163"/>
        <end position="190"/>
    </location>
</feature>
<dbReference type="STRING" id="236234.A0A1J9S5S7"/>
<keyword evidence="2" id="KW-0539">Nucleus</keyword>
<reference evidence="5 6" key="1">
    <citation type="submission" date="2016-10" db="EMBL/GenBank/DDBJ databases">
        <title>Proteomics and genomics reveal pathogen-plant mechanisms compatible with a hemibiotrophic lifestyle of Diplodia corticola.</title>
        <authorList>
            <person name="Fernandes I."/>
            <person name="De Jonge R."/>
            <person name="Van De Peer Y."/>
            <person name="Devreese B."/>
            <person name="Alves A."/>
            <person name="Esteves A.C."/>
        </authorList>
    </citation>
    <scope>NUCLEOTIDE SEQUENCE [LARGE SCALE GENOMIC DNA]</scope>
    <source>
        <strain evidence="5 6">CBS 112549</strain>
    </source>
</reference>
<dbReference type="Proteomes" id="UP000183809">
    <property type="component" value="Unassembled WGS sequence"/>
</dbReference>
<name>A0A1J9S5S7_9PEZI</name>
<dbReference type="OrthoDB" id="20729at2759"/>
<organism evidence="5 6">
    <name type="scientific">Diplodia corticola</name>
    <dbReference type="NCBI Taxonomy" id="236234"/>
    <lineage>
        <taxon>Eukaryota</taxon>
        <taxon>Fungi</taxon>
        <taxon>Dikarya</taxon>
        <taxon>Ascomycota</taxon>
        <taxon>Pezizomycotina</taxon>
        <taxon>Dothideomycetes</taxon>
        <taxon>Dothideomycetes incertae sedis</taxon>
        <taxon>Botryosphaeriales</taxon>
        <taxon>Botryosphaeriaceae</taxon>
        <taxon>Diplodia</taxon>
    </lineage>
</organism>
<dbReference type="GeneID" id="31011286"/>
<keyword evidence="6" id="KW-1185">Reference proteome</keyword>
<evidence type="ECO:0000259" key="4">
    <source>
        <dbReference type="Pfam" id="PF13934"/>
    </source>
</evidence>
<sequence length="354" mass="39298">MLDINDFAAVFASDASGGDIYPHPTVNAIRANRRTLGGTLFFDRLLAQLHVKSGYLYPPSKNADLRELHERITTSPIADHYKQSLLFYLLKDSSGESSSQPGDFAKSVCLPQKYWTVIQGLWHMDRLQFINALESLTDPSLLPTFPEDVLRVLLEHAATATNDPVDHHSHHHNRHHLQNGGHGGGGGGNSTQHLPLAYYNAVRPPLSSSPELQRAYFRYLAGLSVPQAYFFARAQPSQDQRALLELLIQEAMAPAAAEARARRTEELVDLPLTEEEEGWFEEFLLEGKGRALHASRDTVMARRLALGKYPDAVDVGKDLSGRRFNDVTWDGVKDILSAGLGSRATEGVFKMAEF</sequence>
<dbReference type="InterPro" id="IPR025151">
    <property type="entry name" value="ELYS_dom"/>
</dbReference>
<dbReference type="EMBL" id="MNUE01000014">
    <property type="protein sequence ID" value="OJD35871.1"/>
    <property type="molecule type" value="Genomic_DNA"/>
</dbReference>
<protein>
    <submittedName>
        <fullName evidence="5">Elys-like domain</fullName>
    </submittedName>
</protein>
<proteinExistence type="predicted"/>
<dbReference type="RefSeq" id="XP_020132131.1">
    <property type="nucleotide sequence ID" value="XM_020271027.1"/>
</dbReference>
<feature type="domain" description="ELYS-like" evidence="4">
    <location>
        <begin position="39"/>
        <end position="287"/>
    </location>
</feature>
<dbReference type="GO" id="GO:0005634">
    <property type="term" value="C:nucleus"/>
    <property type="evidence" value="ECO:0007669"/>
    <property type="project" value="UniProtKB-SubCell"/>
</dbReference>
<feature type="compositionally biased region" description="Gly residues" evidence="3">
    <location>
        <begin position="180"/>
        <end position="189"/>
    </location>
</feature>
<gene>
    <name evidence="5" type="ORF">BKCO1_14000118</name>
</gene>
<evidence type="ECO:0000256" key="3">
    <source>
        <dbReference type="SAM" id="MobiDB-lite"/>
    </source>
</evidence>
<accession>A0A1J9S5S7</accession>
<evidence type="ECO:0000256" key="1">
    <source>
        <dbReference type="ARBA" id="ARBA00004123"/>
    </source>
</evidence>
<dbReference type="Pfam" id="PF13934">
    <property type="entry name" value="ELYS"/>
    <property type="match status" value="1"/>
</dbReference>
<comment type="subcellular location">
    <subcellularLocation>
        <location evidence="1">Nucleus</location>
    </subcellularLocation>
</comment>
<evidence type="ECO:0000256" key="2">
    <source>
        <dbReference type="ARBA" id="ARBA00023242"/>
    </source>
</evidence>
<comment type="caution">
    <text evidence="5">The sequence shown here is derived from an EMBL/GenBank/DDBJ whole genome shotgun (WGS) entry which is preliminary data.</text>
</comment>
<evidence type="ECO:0000313" key="5">
    <source>
        <dbReference type="EMBL" id="OJD35871.1"/>
    </source>
</evidence>
<feature type="compositionally biased region" description="Basic residues" evidence="3">
    <location>
        <begin position="168"/>
        <end position="177"/>
    </location>
</feature>
<dbReference type="AlphaFoldDB" id="A0A1J9S5S7"/>